<protein>
    <submittedName>
        <fullName evidence="6">Uncharacterized protein</fullName>
    </submittedName>
</protein>
<dbReference type="InterPro" id="IPR032675">
    <property type="entry name" value="LRR_dom_sf"/>
</dbReference>
<dbReference type="InterPro" id="IPR001611">
    <property type="entry name" value="Leu-rich_rpt"/>
</dbReference>
<keyword evidence="5" id="KW-0812">Transmembrane</keyword>
<dbReference type="Gene3D" id="3.80.10.10">
    <property type="entry name" value="Ribonuclease Inhibitor"/>
    <property type="match status" value="2"/>
</dbReference>
<dbReference type="EMBL" id="HBGK01013574">
    <property type="protein sequence ID" value="CAD9278112.1"/>
    <property type="molecule type" value="Transcribed_RNA"/>
</dbReference>
<evidence type="ECO:0000256" key="5">
    <source>
        <dbReference type="SAM" id="Phobius"/>
    </source>
</evidence>
<feature type="transmembrane region" description="Helical" evidence="5">
    <location>
        <begin position="43"/>
        <end position="64"/>
    </location>
</feature>
<keyword evidence="4" id="KW-0677">Repeat</keyword>
<gene>
    <name evidence="6" type="ORF">GOCE00092_LOCUS7021</name>
</gene>
<name>A0A7S1UTJ0_9STRA</name>
<accession>A0A7S1UTJ0</accession>
<organism evidence="6">
    <name type="scientific">Grammatophora oceanica</name>
    <dbReference type="NCBI Taxonomy" id="210454"/>
    <lineage>
        <taxon>Eukaryota</taxon>
        <taxon>Sar</taxon>
        <taxon>Stramenopiles</taxon>
        <taxon>Ochrophyta</taxon>
        <taxon>Bacillariophyta</taxon>
        <taxon>Fragilariophyceae</taxon>
        <taxon>Fragilariophycidae</taxon>
        <taxon>Rhabdonematales</taxon>
        <taxon>Grammatophoraceae</taxon>
        <taxon>Grammatophora</taxon>
    </lineage>
</organism>
<evidence type="ECO:0000256" key="2">
    <source>
        <dbReference type="ARBA" id="ARBA00022475"/>
    </source>
</evidence>
<dbReference type="PANTHER" id="PTHR48004">
    <property type="entry name" value="OS01G0149700 PROTEIN"/>
    <property type="match status" value="1"/>
</dbReference>
<keyword evidence="3" id="KW-0433">Leucine-rich repeat</keyword>
<evidence type="ECO:0000313" key="6">
    <source>
        <dbReference type="EMBL" id="CAD9278112.1"/>
    </source>
</evidence>
<dbReference type="GO" id="GO:0005886">
    <property type="term" value="C:plasma membrane"/>
    <property type="evidence" value="ECO:0007669"/>
    <property type="project" value="UniProtKB-SubCell"/>
</dbReference>
<comment type="subcellular location">
    <subcellularLocation>
        <location evidence="1">Cell membrane</location>
    </subcellularLocation>
</comment>
<dbReference type="FunFam" id="3.80.10.10:FF:000383">
    <property type="entry name" value="Leucine-rich repeat receptor protein kinase EMS1"/>
    <property type="match status" value="1"/>
</dbReference>
<evidence type="ECO:0000256" key="1">
    <source>
        <dbReference type="ARBA" id="ARBA00004236"/>
    </source>
</evidence>
<evidence type="ECO:0000256" key="3">
    <source>
        <dbReference type="ARBA" id="ARBA00022614"/>
    </source>
</evidence>
<dbReference type="Pfam" id="PF00560">
    <property type="entry name" value="LRR_1"/>
    <property type="match status" value="3"/>
</dbReference>
<proteinExistence type="predicted"/>
<keyword evidence="5" id="KW-1133">Transmembrane helix</keyword>
<dbReference type="Pfam" id="PF13855">
    <property type="entry name" value="LRR_8"/>
    <property type="match status" value="1"/>
</dbReference>
<dbReference type="AlphaFoldDB" id="A0A7S1UTJ0"/>
<reference evidence="6" key="1">
    <citation type="submission" date="2021-01" db="EMBL/GenBank/DDBJ databases">
        <authorList>
            <person name="Corre E."/>
            <person name="Pelletier E."/>
            <person name="Niang G."/>
            <person name="Scheremetjew M."/>
            <person name="Finn R."/>
            <person name="Kale V."/>
            <person name="Holt S."/>
            <person name="Cochrane G."/>
            <person name="Meng A."/>
            <person name="Brown T."/>
            <person name="Cohen L."/>
        </authorList>
    </citation>
    <scope>NUCLEOTIDE SEQUENCE</scope>
    <source>
        <strain evidence="6">CCMP 410</strain>
    </source>
</reference>
<dbReference type="FunFam" id="3.80.10.10:FF:000041">
    <property type="entry name" value="LRR receptor-like serine/threonine-protein kinase ERECTA"/>
    <property type="match status" value="2"/>
</dbReference>
<keyword evidence="2" id="KW-1003">Cell membrane</keyword>
<evidence type="ECO:0000256" key="4">
    <source>
        <dbReference type="ARBA" id="ARBA00022737"/>
    </source>
</evidence>
<dbReference type="InterPro" id="IPR052941">
    <property type="entry name" value="StomDev_PlantInt_Reg"/>
</dbReference>
<sequence>MARMQDIGVAHHEDNDVGLSLPSVEEAQFLKETRRSRVGRNKWTLTALGCLCLLPILIGCIVGLRSGETEAQKLSGQSNVKDVHRLAKIVEYLMNQGVSSKALLEQDGALQNTGAKWLADFDTLQLDVPASNGRINDGFEFVQRYVLILFYMSLGGDQWLNTLGFMTSTPTCEWGQRVGTNYGEQYLLGVTCDAAGRVTEIFLPGNQLIGSLPTEFGHLSALTKFSVYQNEISGELPETMTRMTDLNFLVIEENSFEGPLPTWIGELRRLRYLAAGHNKFTGTLPEELAFARELVEVALDGNKLKGKIGVFDTMPSLRRLYLGENMFSGDITNDFLKDVDLVELDLSNNAFGGTLPLKFFNDNRLQVLDLHDNAIGGMLPRNMERNDALGFLALHGNFLGSSIPTSMQNLQQLSHLDLSYNELIGTMPHWFDQMPRMEYLFLGDNGFEKGHIPSTLKHMVQLKELSLKRTHRNGHISSHLGEELTELILLDLDGNKLTGTIPSTLGKLTELKFLLLNRNELHGTIPSTFKHLKALNLLMLDNNTNITGTAYSVCHHEPEDLAYFVTDCAKHGTMDSCDCCTECCDYKMSGCNAEPLVANLNPVQGNSYRRDEYVFSDDIVFHMSSGTKKGGSM</sequence>
<dbReference type="SUPFAM" id="SSF52058">
    <property type="entry name" value="L domain-like"/>
    <property type="match status" value="2"/>
</dbReference>
<dbReference type="PANTHER" id="PTHR48004:SF74">
    <property type="entry name" value="MALECTIN DOMAIN-CONTAINING PROTEIN"/>
    <property type="match status" value="1"/>
</dbReference>
<keyword evidence="5" id="KW-0472">Membrane</keyword>